<dbReference type="Pfam" id="PF08205">
    <property type="entry name" value="C2-set_2"/>
    <property type="match status" value="2"/>
</dbReference>
<dbReference type="Gene3D" id="2.60.40.10">
    <property type="entry name" value="Immunoglobulins"/>
    <property type="match status" value="5"/>
</dbReference>
<comment type="subcellular location">
    <subcellularLocation>
        <location evidence="1">Membrane</location>
        <topology evidence="1">Single-pass type I membrane protein</topology>
    </subcellularLocation>
</comment>
<dbReference type="InterPro" id="IPR003599">
    <property type="entry name" value="Ig_sub"/>
</dbReference>
<feature type="region of interest" description="Disordered" evidence="8">
    <location>
        <begin position="657"/>
        <end position="682"/>
    </location>
</feature>
<dbReference type="SMART" id="SM00406">
    <property type="entry name" value="IGv"/>
    <property type="match status" value="2"/>
</dbReference>
<protein>
    <submittedName>
        <fullName evidence="12">Titin-like</fullName>
    </submittedName>
</protein>
<keyword evidence="6" id="KW-0325">Glycoprotein</keyword>
<feature type="transmembrane region" description="Helical" evidence="9">
    <location>
        <begin position="525"/>
        <end position="546"/>
    </location>
</feature>
<dbReference type="InterPro" id="IPR007110">
    <property type="entry name" value="Ig-like_dom"/>
</dbReference>
<dbReference type="Proteomes" id="UP000694865">
    <property type="component" value="Unplaced"/>
</dbReference>
<sequence>SQSPDCTLQQNTQPVEGVDLILTCTTEGIPPPTVQWFKDGYHIEESERYTFSKDGTELTIHNTHRNDSGVYICNVTNLVGSSSCYDLIDVWYLPNDGWPNCTVSDEPSTGYFQEGDQIVIICGASGGNPTPELYWHDNYLKPLEKSCIWNKQEPTHDLTISSCTWKLESSDNGRVYTCTGKSDASSKTYDCDTGQLDVKYAPDTPMCNEAAENNVFKEGNEITLTCVSLDGNPLATLQWVNTSSGMFMTGTTPEPDDSESIATYNWTLSRADNTGVYVCGATNIIQTVPLTCSSGPLNVSFAAMDILLSEPNNPYKRGEYITVTCTSSSSNPPSSIAWYRNNTLVMNSEYETVVDTDYIDGECNGTITQQELEIYLTAQHNSAVYQCASLLFVNYETIHSDNIILDVYYSPFIENTDEGLVKADVMETANLTCEVNSNPDSNITWYDSLGNEVINGTNRSIIVEIKKDTVQTSVLLITNVTYTDYGNYTCYAENYIDMTYFVVFLSGTSIVYYPVKDGQSYKTEILICLMCSLILIIVDIILVYFIRREDWMVKSEDQMTRDQQEPISKNESVKPRPRGNVKRKVCDKPEMSAKIAVLERTYDNVPGEFDGQNKTVVVDANKYVKRDESTSHAKGDRVNDIAYADLDFDVQLNLVASSGQSKPKNRGADATEYASISFTNGK</sequence>
<evidence type="ECO:0000256" key="2">
    <source>
        <dbReference type="ARBA" id="ARBA00022692"/>
    </source>
</evidence>
<feature type="domain" description="Ig-like" evidence="10">
    <location>
        <begin position="4"/>
        <end position="77"/>
    </location>
</feature>
<dbReference type="GeneID" id="102810369"/>
<dbReference type="InterPro" id="IPR013098">
    <property type="entry name" value="Ig_I-set"/>
</dbReference>
<evidence type="ECO:0000256" key="7">
    <source>
        <dbReference type="ARBA" id="ARBA00023319"/>
    </source>
</evidence>
<feature type="domain" description="Ig-like" evidence="10">
    <location>
        <begin position="411"/>
        <end position="494"/>
    </location>
</feature>
<dbReference type="InterPro" id="IPR013106">
    <property type="entry name" value="Ig_V-set"/>
</dbReference>
<evidence type="ECO:0000313" key="12">
    <source>
        <dbReference type="RefSeq" id="XP_006824282.1"/>
    </source>
</evidence>
<dbReference type="SMART" id="SM00409">
    <property type="entry name" value="IG"/>
    <property type="match status" value="5"/>
</dbReference>
<gene>
    <name evidence="12" type="primary">LOC102810369</name>
</gene>
<evidence type="ECO:0000259" key="10">
    <source>
        <dbReference type="PROSITE" id="PS50835"/>
    </source>
</evidence>
<dbReference type="InterPro" id="IPR036179">
    <property type="entry name" value="Ig-like_dom_sf"/>
</dbReference>
<keyword evidence="4 9" id="KW-0472">Membrane</keyword>
<keyword evidence="7" id="KW-0393">Immunoglobulin domain</keyword>
<dbReference type="RefSeq" id="XP_006824282.1">
    <property type="nucleotide sequence ID" value="XM_006824219.1"/>
</dbReference>
<reference evidence="12" key="1">
    <citation type="submission" date="2025-08" db="UniProtKB">
        <authorList>
            <consortium name="RefSeq"/>
        </authorList>
    </citation>
    <scope>IDENTIFICATION</scope>
    <source>
        <tissue evidence="12">Testes</tissue>
    </source>
</reference>
<feature type="domain" description="Ig-like" evidence="10">
    <location>
        <begin position="296"/>
        <end position="387"/>
    </location>
</feature>
<feature type="domain" description="Ig-like" evidence="10">
    <location>
        <begin position="205"/>
        <end position="291"/>
    </location>
</feature>
<keyword evidence="3 9" id="KW-1133">Transmembrane helix</keyword>
<name>A0ABM0MW91_SACKO</name>
<dbReference type="InterPro" id="IPR003598">
    <property type="entry name" value="Ig_sub2"/>
</dbReference>
<dbReference type="PROSITE" id="PS50835">
    <property type="entry name" value="IG_LIKE"/>
    <property type="match status" value="5"/>
</dbReference>
<evidence type="ECO:0000256" key="1">
    <source>
        <dbReference type="ARBA" id="ARBA00004479"/>
    </source>
</evidence>
<dbReference type="InterPro" id="IPR013162">
    <property type="entry name" value="CD80_C2-set"/>
</dbReference>
<keyword evidence="5" id="KW-1015">Disulfide bond</keyword>
<feature type="domain" description="Ig-like" evidence="10">
    <location>
        <begin position="99"/>
        <end position="190"/>
    </location>
</feature>
<evidence type="ECO:0000256" key="5">
    <source>
        <dbReference type="ARBA" id="ARBA00023157"/>
    </source>
</evidence>
<proteinExistence type="predicted"/>
<evidence type="ECO:0000313" key="11">
    <source>
        <dbReference type="Proteomes" id="UP000694865"/>
    </source>
</evidence>
<dbReference type="PANTHER" id="PTHR11640:SF164">
    <property type="entry name" value="MAM DOMAIN-CONTAINING GLYCOSYLPHOSPHATIDYLINOSITOL ANCHOR PROTEIN 1"/>
    <property type="match status" value="1"/>
</dbReference>
<dbReference type="SUPFAM" id="SSF48726">
    <property type="entry name" value="Immunoglobulin"/>
    <property type="match status" value="5"/>
</dbReference>
<dbReference type="InterPro" id="IPR051275">
    <property type="entry name" value="Cell_adhesion_signaling"/>
</dbReference>
<dbReference type="SMART" id="SM00408">
    <property type="entry name" value="IGc2"/>
    <property type="match status" value="5"/>
</dbReference>
<dbReference type="PANTHER" id="PTHR11640">
    <property type="entry name" value="NEPHRIN"/>
    <property type="match status" value="1"/>
</dbReference>
<accession>A0ABM0MW91</accession>
<feature type="non-terminal residue" evidence="12">
    <location>
        <position position="1"/>
    </location>
</feature>
<dbReference type="Pfam" id="PF13927">
    <property type="entry name" value="Ig_3"/>
    <property type="match status" value="1"/>
</dbReference>
<evidence type="ECO:0000256" key="4">
    <source>
        <dbReference type="ARBA" id="ARBA00023136"/>
    </source>
</evidence>
<feature type="region of interest" description="Disordered" evidence="8">
    <location>
        <begin position="557"/>
        <end position="583"/>
    </location>
</feature>
<dbReference type="CDD" id="cd00096">
    <property type="entry name" value="Ig"/>
    <property type="match status" value="1"/>
</dbReference>
<keyword evidence="2 9" id="KW-0812">Transmembrane</keyword>
<dbReference type="InterPro" id="IPR013783">
    <property type="entry name" value="Ig-like_fold"/>
</dbReference>
<evidence type="ECO:0000256" key="8">
    <source>
        <dbReference type="SAM" id="MobiDB-lite"/>
    </source>
</evidence>
<keyword evidence="11" id="KW-1185">Reference proteome</keyword>
<feature type="transmembrane region" description="Helical" evidence="9">
    <location>
        <begin position="495"/>
        <end position="513"/>
    </location>
</feature>
<evidence type="ECO:0000256" key="3">
    <source>
        <dbReference type="ARBA" id="ARBA00022989"/>
    </source>
</evidence>
<dbReference type="Pfam" id="PF07679">
    <property type="entry name" value="I-set"/>
    <property type="match status" value="1"/>
</dbReference>
<organism evidence="11 12">
    <name type="scientific">Saccoglossus kowalevskii</name>
    <name type="common">Acorn worm</name>
    <dbReference type="NCBI Taxonomy" id="10224"/>
    <lineage>
        <taxon>Eukaryota</taxon>
        <taxon>Metazoa</taxon>
        <taxon>Hemichordata</taxon>
        <taxon>Enteropneusta</taxon>
        <taxon>Harrimaniidae</taxon>
        <taxon>Saccoglossus</taxon>
    </lineage>
</organism>
<evidence type="ECO:0000256" key="6">
    <source>
        <dbReference type="ARBA" id="ARBA00023180"/>
    </source>
</evidence>
<evidence type="ECO:0000256" key="9">
    <source>
        <dbReference type="SAM" id="Phobius"/>
    </source>
</evidence>